<evidence type="ECO:0000256" key="2">
    <source>
        <dbReference type="ARBA" id="ARBA00022448"/>
    </source>
</evidence>
<evidence type="ECO:0000256" key="6">
    <source>
        <dbReference type="ARBA" id="ARBA00022989"/>
    </source>
</evidence>
<comment type="caution">
    <text evidence="11">The sequence shown here is derived from an EMBL/GenBank/DDBJ whole genome shotgun (WGS) entry which is preliminary data.</text>
</comment>
<proteinExistence type="predicted"/>
<dbReference type="GO" id="GO:0006811">
    <property type="term" value="P:monoatomic ion transport"/>
    <property type="evidence" value="ECO:0007669"/>
    <property type="project" value="UniProtKB-KW"/>
</dbReference>
<evidence type="ECO:0000256" key="4">
    <source>
        <dbReference type="ARBA" id="ARBA00022475"/>
    </source>
</evidence>
<name>A0ABD5VBT7_9EURY</name>
<dbReference type="GO" id="GO:0015297">
    <property type="term" value="F:antiporter activity"/>
    <property type="evidence" value="ECO:0007669"/>
    <property type="project" value="UniProtKB-KW"/>
</dbReference>
<protein>
    <recommendedName>
        <fullName evidence="9">Multidrug-efflux transporter</fullName>
    </recommendedName>
</protein>
<feature type="transmembrane region" description="Helical" evidence="10">
    <location>
        <begin position="94"/>
        <end position="118"/>
    </location>
</feature>
<evidence type="ECO:0000256" key="8">
    <source>
        <dbReference type="ARBA" id="ARBA00023136"/>
    </source>
</evidence>
<feature type="transmembrane region" description="Helical" evidence="10">
    <location>
        <begin position="268"/>
        <end position="288"/>
    </location>
</feature>
<dbReference type="InterPro" id="IPR048279">
    <property type="entry name" value="MdtK-like"/>
</dbReference>
<evidence type="ECO:0000256" key="1">
    <source>
        <dbReference type="ARBA" id="ARBA00004651"/>
    </source>
</evidence>
<dbReference type="Proteomes" id="UP001596395">
    <property type="component" value="Unassembled WGS sequence"/>
</dbReference>
<dbReference type="Pfam" id="PF01554">
    <property type="entry name" value="MatE"/>
    <property type="match status" value="2"/>
</dbReference>
<keyword evidence="6 10" id="KW-1133">Transmembrane helix</keyword>
<dbReference type="InterPro" id="IPR002528">
    <property type="entry name" value="MATE_fam"/>
</dbReference>
<dbReference type="PIRSF" id="PIRSF006603">
    <property type="entry name" value="DinF"/>
    <property type="match status" value="1"/>
</dbReference>
<dbReference type="PANTHER" id="PTHR43298:SF2">
    <property type="entry name" value="FMN_FAD EXPORTER YEEO-RELATED"/>
    <property type="match status" value="1"/>
</dbReference>
<comment type="subcellular location">
    <subcellularLocation>
        <location evidence="1">Cell membrane</location>
        <topology evidence="1">Multi-pass membrane protein</topology>
    </subcellularLocation>
</comment>
<evidence type="ECO:0000256" key="3">
    <source>
        <dbReference type="ARBA" id="ARBA00022449"/>
    </source>
</evidence>
<feature type="transmembrane region" description="Helical" evidence="10">
    <location>
        <begin position="18"/>
        <end position="38"/>
    </location>
</feature>
<keyword evidence="7" id="KW-0406">Ion transport</keyword>
<feature type="transmembrane region" description="Helical" evidence="10">
    <location>
        <begin position="400"/>
        <end position="424"/>
    </location>
</feature>
<feature type="transmembrane region" description="Helical" evidence="10">
    <location>
        <begin position="430"/>
        <end position="452"/>
    </location>
</feature>
<keyword evidence="8 10" id="KW-0472">Membrane</keyword>
<accession>A0ABD5VBT7</accession>
<dbReference type="NCBIfam" id="TIGR00797">
    <property type="entry name" value="matE"/>
    <property type="match status" value="1"/>
</dbReference>
<dbReference type="GO" id="GO:0005886">
    <property type="term" value="C:plasma membrane"/>
    <property type="evidence" value="ECO:0007669"/>
    <property type="project" value="UniProtKB-SubCell"/>
</dbReference>
<organism evidence="11 12">
    <name type="scientific">Halorubellus litoreus</name>
    <dbReference type="NCBI Taxonomy" id="755308"/>
    <lineage>
        <taxon>Archaea</taxon>
        <taxon>Methanobacteriati</taxon>
        <taxon>Methanobacteriota</taxon>
        <taxon>Stenosarchaea group</taxon>
        <taxon>Halobacteria</taxon>
        <taxon>Halobacteriales</taxon>
        <taxon>Halorubellaceae</taxon>
        <taxon>Halorubellus</taxon>
    </lineage>
</organism>
<gene>
    <name evidence="11" type="ORF">ACFQGB_06560</name>
</gene>
<evidence type="ECO:0000256" key="5">
    <source>
        <dbReference type="ARBA" id="ARBA00022692"/>
    </source>
</evidence>
<feature type="transmembrane region" description="Helical" evidence="10">
    <location>
        <begin position="328"/>
        <end position="348"/>
    </location>
</feature>
<keyword evidence="3" id="KW-0050">Antiport</keyword>
<keyword evidence="12" id="KW-1185">Reference proteome</keyword>
<evidence type="ECO:0000256" key="10">
    <source>
        <dbReference type="SAM" id="Phobius"/>
    </source>
</evidence>
<reference evidence="11 12" key="1">
    <citation type="journal article" date="2019" name="Int. J. Syst. Evol. Microbiol.">
        <title>The Global Catalogue of Microorganisms (GCM) 10K type strain sequencing project: providing services to taxonomists for standard genome sequencing and annotation.</title>
        <authorList>
            <consortium name="The Broad Institute Genomics Platform"/>
            <consortium name="The Broad Institute Genome Sequencing Center for Infectious Disease"/>
            <person name="Wu L."/>
            <person name="Ma J."/>
        </authorList>
    </citation>
    <scope>NUCLEOTIDE SEQUENCE [LARGE SCALE GENOMIC DNA]</scope>
    <source>
        <strain evidence="11 12">GX26</strain>
    </source>
</reference>
<dbReference type="AlphaFoldDB" id="A0ABD5VBT7"/>
<evidence type="ECO:0000313" key="12">
    <source>
        <dbReference type="Proteomes" id="UP001596395"/>
    </source>
</evidence>
<dbReference type="InterPro" id="IPR050222">
    <property type="entry name" value="MATE_MdtK"/>
</dbReference>
<keyword evidence="5 10" id="KW-0812">Transmembrane</keyword>
<evidence type="ECO:0000256" key="9">
    <source>
        <dbReference type="ARBA" id="ARBA00031636"/>
    </source>
</evidence>
<evidence type="ECO:0000256" key="7">
    <source>
        <dbReference type="ARBA" id="ARBA00023065"/>
    </source>
</evidence>
<feature type="transmembrane region" description="Helical" evidence="10">
    <location>
        <begin position="205"/>
        <end position="228"/>
    </location>
</feature>
<keyword evidence="2" id="KW-0813">Transport</keyword>
<evidence type="ECO:0000313" key="11">
    <source>
        <dbReference type="EMBL" id="MFC6952521.1"/>
    </source>
</evidence>
<feature type="transmembrane region" description="Helical" evidence="10">
    <location>
        <begin position="170"/>
        <end position="193"/>
    </location>
</feature>
<feature type="transmembrane region" description="Helical" evidence="10">
    <location>
        <begin position="50"/>
        <end position="73"/>
    </location>
</feature>
<sequence length="471" mass="48423">MLDVSTEEITDGSILRSLLLLATPLVLQNVVQFAQLIVDALFLGRVGETAVAAVGFVYPLTSVMLAVIIMPFVGTQVVVSQRVGGEDRSGARRVAVNGVALALVVALPVLAGVLLVGPSLVDAAVAFLNPTDGIADPASIYLVTYALAVPFIAVSDTLEGAFVGWGDSRAALYVNVVAVAVNLALDPILIFGWDAIGLPAYGVQGAALATAIGYAAGMALVLGFSLGLRDTFTLSRSDLAFDADAWRELVDVGYPNSLQRVSKDGVKVAMVALVFYAGGGAAMAAYTIGVRVSAIAWIPASGLQQAAQSVVGQNLGAGNPSRAKETTWVGVAIAAVGLGGIGIVQWFVPEALAKLFIPGVSGDALRYTVAYLQILAVGYWAIGASYLLQGGFNAARRTRTSLVASLAQNWGVRLPIAVVGIVLLGGGAIAAFWAVTLSNVAVALGLAAYYRYQTSHGMLDRAAETAEASGA</sequence>
<dbReference type="RefSeq" id="WP_336349495.1">
    <property type="nucleotide sequence ID" value="NZ_JAZAQL010000001.1"/>
</dbReference>
<dbReference type="EMBL" id="JBHSXN010000001">
    <property type="protein sequence ID" value="MFC6952521.1"/>
    <property type="molecule type" value="Genomic_DNA"/>
</dbReference>
<feature type="transmembrane region" description="Helical" evidence="10">
    <location>
        <begin position="368"/>
        <end position="388"/>
    </location>
</feature>
<dbReference type="PANTHER" id="PTHR43298">
    <property type="entry name" value="MULTIDRUG RESISTANCE PROTEIN NORM-RELATED"/>
    <property type="match status" value="1"/>
</dbReference>
<keyword evidence="4" id="KW-1003">Cell membrane</keyword>